<evidence type="ECO:0000256" key="9">
    <source>
        <dbReference type="ARBA" id="ARBA00023010"/>
    </source>
</evidence>
<dbReference type="GO" id="GO:0005886">
    <property type="term" value="C:plasma membrane"/>
    <property type="evidence" value="ECO:0007669"/>
    <property type="project" value="UniProtKB-SubCell"/>
</dbReference>
<comment type="subcellular location">
    <subcellularLocation>
        <location evidence="1 12">Cell membrane</location>
        <topology evidence="1 12">Multi-pass membrane protein</topology>
    </subcellularLocation>
</comment>
<keyword evidence="10 12" id="KW-0472">Membrane</keyword>
<evidence type="ECO:0000256" key="13">
    <source>
        <dbReference type="SAM" id="MobiDB-lite"/>
    </source>
</evidence>
<keyword evidence="5 12" id="KW-1003">Cell membrane</keyword>
<evidence type="ECO:0000256" key="6">
    <source>
        <dbReference type="ARBA" id="ARBA00022692"/>
    </source>
</evidence>
<dbReference type="PRINTS" id="PR01651">
    <property type="entry name" value="SECGEXPORT"/>
</dbReference>
<evidence type="ECO:0000256" key="11">
    <source>
        <dbReference type="ARBA" id="ARBA00025182"/>
    </source>
</evidence>
<feature type="transmembrane region" description="Helical" evidence="12">
    <location>
        <begin position="6"/>
        <end position="22"/>
    </location>
</feature>
<dbReference type="GO" id="GO:0009306">
    <property type="term" value="P:protein secretion"/>
    <property type="evidence" value="ECO:0007669"/>
    <property type="project" value="UniProtKB-UniRule"/>
</dbReference>
<evidence type="ECO:0000313" key="14">
    <source>
        <dbReference type="EMBL" id="GAO97522.1"/>
    </source>
</evidence>
<accession>A0A0K8MAQ9</accession>
<dbReference type="Proteomes" id="UP000036771">
    <property type="component" value="Unassembled WGS sequence"/>
</dbReference>
<name>A0A0K8MAQ9_9PROT</name>
<evidence type="ECO:0000256" key="12">
    <source>
        <dbReference type="RuleBase" id="RU365087"/>
    </source>
</evidence>
<proteinExistence type="inferred from homology"/>
<comment type="function">
    <text evidence="11 12">Involved in protein export. Participates in an early event of protein translocation.</text>
</comment>
<dbReference type="GO" id="GO:0043952">
    <property type="term" value="P:protein transport by the Sec complex"/>
    <property type="evidence" value="ECO:0007669"/>
    <property type="project" value="TreeGrafter"/>
</dbReference>
<sequence>MTTVLLTIHIIIAIALVGIILIQKNEGGGLGIGGGGGTMGGLMSARGTANLLTHVTAVLATLFFLSTLGLAIVFKGGNKPKSILDVPATTAPVVPGGSPKQPVEASVPPSPIVAAPPVEEKAKTAVPEKPSTPSDKATK</sequence>
<gene>
    <name evidence="14" type="primary">secG</name>
    <name evidence="14" type="ORF">Cva_00156</name>
</gene>
<evidence type="ECO:0000256" key="2">
    <source>
        <dbReference type="ARBA" id="ARBA00008445"/>
    </source>
</evidence>
<keyword evidence="6 12" id="KW-0812">Transmembrane</keyword>
<dbReference type="InterPro" id="IPR004692">
    <property type="entry name" value="SecG"/>
</dbReference>
<comment type="similarity">
    <text evidence="2 12">Belongs to the SecG family.</text>
</comment>
<dbReference type="GO" id="GO:0065002">
    <property type="term" value="P:intracellular protein transmembrane transport"/>
    <property type="evidence" value="ECO:0007669"/>
    <property type="project" value="TreeGrafter"/>
</dbReference>
<evidence type="ECO:0000256" key="10">
    <source>
        <dbReference type="ARBA" id="ARBA00023136"/>
    </source>
</evidence>
<keyword evidence="9 12" id="KW-0811">Translocation</keyword>
<dbReference type="PANTHER" id="PTHR34182:SF1">
    <property type="entry name" value="PROTEIN-EXPORT MEMBRANE PROTEIN SECG"/>
    <property type="match status" value="1"/>
</dbReference>
<comment type="caution">
    <text evidence="14">The sequence shown here is derived from an EMBL/GenBank/DDBJ whole genome shotgun (WGS) entry which is preliminary data.</text>
</comment>
<dbReference type="AlphaFoldDB" id="A0A0K8MAQ9"/>
<dbReference type="PANTHER" id="PTHR34182">
    <property type="entry name" value="PROTEIN-EXPORT MEMBRANE PROTEIN SECG"/>
    <property type="match status" value="1"/>
</dbReference>
<evidence type="ECO:0000256" key="8">
    <source>
        <dbReference type="ARBA" id="ARBA00022989"/>
    </source>
</evidence>
<dbReference type="GO" id="GO:0015450">
    <property type="term" value="F:protein-transporting ATPase activity"/>
    <property type="evidence" value="ECO:0007669"/>
    <property type="project" value="UniProtKB-UniRule"/>
</dbReference>
<feature type="compositionally biased region" description="Low complexity" evidence="13">
    <location>
        <begin position="102"/>
        <end position="117"/>
    </location>
</feature>
<dbReference type="Pfam" id="PF03840">
    <property type="entry name" value="SecG"/>
    <property type="match status" value="1"/>
</dbReference>
<feature type="transmembrane region" description="Helical" evidence="12">
    <location>
        <begin position="51"/>
        <end position="74"/>
    </location>
</feature>
<keyword evidence="8 12" id="KW-1133">Transmembrane helix</keyword>
<keyword evidence="4 12" id="KW-0813">Transport</keyword>
<evidence type="ECO:0000256" key="5">
    <source>
        <dbReference type="ARBA" id="ARBA00022475"/>
    </source>
</evidence>
<evidence type="ECO:0000256" key="3">
    <source>
        <dbReference type="ARBA" id="ARBA00017876"/>
    </source>
</evidence>
<dbReference type="STRING" id="1629334.Cva_00156"/>
<evidence type="ECO:0000256" key="1">
    <source>
        <dbReference type="ARBA" id="ARBA00004651"/>
    </source>
</evidence>
<dbReference type="EMBL" id="BBVC01000007">
    <property type="protein sequence ID" value="GAO97522.1"/>
    <property type="molecule type" value="Genomic_DNA"/>
</dbReference>
<keyword evidence="15" id="KW-1185">Reference proteome</keyword>
<keyword evidence="7 12" id="KW-0653">Protein transport</keyword>
<evidence type="ECO:0000256" key="7">
    <source>
        <dbReference type="ARBA" id="ARBA00022927"/>
    </source>
</evidence>
<evidence type="ECO:0000313" key="15">
    <source>
        <dbReference type="Proteomes" id="UP000036771"/>
    </source>
</evidence>
<organism evidence="14 15">
    <name type="scientific">Caedimonas varicaedens</name>
    <dbReference type="NCBI Taxonomy" id="1629334"/>
    <lineage>
        <taxon>Bacteria</taxon>
        <taxon>Pseudomonadati</taxon>
        <taxon>Pseudomonadota</taxon>
        <taxon>Alphaproteobacteria</taxon>
        <taxon>Holosporales</taxon>
        <taxon>Caedimonadaceae</taxon>
        <taxon>Caedimonas</taxon>
    </lineage>
</organism>
<reference evidence="14 15" key="1">
    <citation type="submission" date="2015-03" db="EMBL/GenBank/DDBJ databases">
        <title>Caedibacter varicaedens, whole genome shotgun sequence.</title>
        <authorList>
            <person name="Suzuki H."/>
            <person name="Dapper A.L."/>
            <person name="Gibson A.K."/>
            <person name="Jackson C."/>
            <person name="Lee H."/>
            <person name="Pejaver V.R."/>
            <person name="Doak T."/>
            <person name="Lynch M."/>
        </authorList>
    </citation>
    <scope>NUCLEOTIDE SEQUENCE [LARGE SCALE GENOMIC DNA]</scope>
</reference>
<protein>
    <recommendedName>
        <fullName evidence="3 12">Protein-export membrane protein SecG</fullName>
    </recommendedName>
</protein>
<evidence type="ECO:0000256" key="4">
    <source>
        <dbReference type="ARBA" id="ARBA00022448"/>
    </source>
</evidence>
<feature type="region of interest" description="Disordered" evidence="13">
    <location>
        <begin position="87"/>
        <end position="139"/>
    </location>
</feature>
<dbReference type="NCBIfam" id="TIGR00810">
    <property type="entry name" value="secG"/>
    <property type="match status" value="1"/>
</dbReference>